<feature type="coiled-coil region" evidence="2">
    <location>
        <begin position="34"/>
        <end position="61"/>
    </location>
</feature>
<evidence type="ECO:0000256" key="1">
    <source>
        <dbReference type="ARBA" id="ARBA00009477"/>
    </source>
</evidence>
<feature type="domain" description="CzcB-like alpha-helical hairpin" evidence="3">
    <location>
        <begin position="136"/>
        <end position="192"/>
    </location>
</feature>
<dbReference type="InterPro" id="IPR058648">
    <property type="entry name" value="HH_CzcB-like"/>
</dbReference>
<dbReference type="EMBL" id="SMLW01000492">
    <property type="protein sequence ID" value="MTI25189.1"/>
    <property type="molecule type" value="Genomic_DNA"/>
</dbReference>
<dbReference type="Pfam" id="PF25967">
    <property type="entry name" value="RND-MFP_C"/>
    <property type="match status" value="1"/>
</dbReference>
<dbReference type="Proteomes" id="UP000798808">
    <property type="component" value="Unassembled WGS sequence"/>
</dbReference>
<dbReference type="InterPro" id="IPR058792">
    <property type="entry name" value="Beta-barrel_RND_2"/>
</dbReference>
<protein>
    <submittedName>
        <fullName evidence="7">Efflux RND transporter periplasmic adaptor subunit</fullName>
    </submittedName>
</protein>
<evidence type="ECO:0000259" key="4">
    <source>
        <dbReference type="Pfam" id="PF25954"/>
    </source>
</evidence>
<evidence type="ECO:0000259" key="3">
    <source>
        <dbReference type="Pfam" id="PF25893"/>
    </source>
</evidence>
<name>A0ABW9RPB4_9BACT</name>
<evidence type="ECO:0000313" key="8">
    <source>
        <dbReference type="Proteomes" id="UP000798808"/>
    </source>
</evidence>
<dbReference type="InterPro" id="IPR058647">
    <property type="entry name" value="BSH_CzcB-like"/>
</dbReference>
<feature type="domain" description="CzcB-like barrel-sandwich hybrid" evidence="6">
    <location>
        <begin position="100"/>
        <end position="216"/>
    </location>
</feature>
<comment type="caution">
    <text evidence="7">The sequence shown here is derived from an EMBL/GenBank/DDBJ whole genome shotgun (WGS) entry which is preliminary data.</text>
</comment>
<dbReference type="PANTHER" id="PTHR30469">
    <property type="entry name" value="MULTIDRUG RESISTANCE PROTEIN MDTA"/>
    <property type="match status" value="1"/>
</dbReference>
<dbReference type="InterPro" id="IPR058627">
    <property type="entry name" value="MdtA-like_C"/>
</dbReference>
<keyword evidence="8" id="KW-1185">Reference proteome</keyword>
<keyword evidence="2" id="KW-0175">Coiled coil</keyword>
<evidence type="ECO:0000256" key="2">
    <source>
        <dbReference type="SAM" id="Coils"/>
    </source>
</evidence>
<evidence type="ECO:0000259" key="5">
    <source>
        <dbReference type="Pfam" id="PF25967"/>
    </source>
</evidence>
<dbReference type="Gene3D" id="2.40.50.100">
    <property type="match status" value="1"/>
</dbReference>
<sequence length="393" mass="43554">MKTKIALLFVAVSLLSACNNENDSVESLVAQGDLEKIRAKKGELTAQVRRLEKELSLLDSAIDAKGTNHKLPLVTTYKIEKTAFQHYIELQGDVTTKQNVLVYPEMPGTLLKIYVTEGDRVSKGQLLATLDHGGMANQLQQQKTQLALAETTFERQKRLWEQKIGTEIQFLEAKARYEAQADAVRQLQSQLDKYSIRAPFNGIVDDVIKEQGTVVSPGPGSEIFRIVNLSDMYINVDVPESHLTSVKEGKKVQVYFPVLNDTIDSKVRQAGNYINPNNRAFNVEVPVPNKNGQIKPNLSAKVFINDYTNEEAILIPQGIISENAEGEQYVYVATEVDKENTAVAEKRIISTGKSQGNLVEVVEGLSDGESLVDEGARRVKAGQEVQIIKQIAE</sequence>
<feature type="domain" description="Multidrug resistance protein MdtA-like C-terminal permuted SH3" evidence="5">
    <location>
        <begin position="312"/>
        <end position="377"/>
    </location>
</feature>
<reference evidence="7 8" key="1">
    <citation type="submission" date="2019-02" db="EMBL/GenBank/DDBJ databases">
        <authorList>
            <person name="Goldberg S.R."/>
            <person name="Haltli B.A."/>
            <person name="Correa H."/>
            <person name="Russell K.G."/>
        </authorList>
    </citation>
    <scope>NUCLEOTIDE SEQUENCE [LARGE SCALE GENOMIC DNA]</scope>
    <source>
        <strain evidence="7 8">JCM 16186</strain>
    </source>
</reference>
<comment type="similarity">
    <text evidence="1">Belongs to the membrane fusion protein (MFP) (TC 8.A.1) family.</text>
</comment>
<gene>
    <name evidence="7" type="ORF">E1163_09575</name>
</gene>
<dbReference type="Pfam" id="PF25954">
    <property type="entry name" value="Beta-barrel_RND_2"/>
    <property type="match status" value="1"/>
</dbReference>
<organism evidence="7 8">
    <name type="scientific">Fulvivirga kasyanovii</name>
    <dbReference type="NCBI Taxonomy" id="396812"/>
    <lineage>
        <taxon>Bacteria</taxon>
        <taxon>Pseudomonadati</taxon>
        <taxon>Bacteroidota</taxon>
        <taxon>Cytophagia</taxon>
        <taxon>Cytophagales</taxon>
        <taxon>Fulvivirgaceae</taxon>
        <taxon>Fulvivirga</taxon>
    </lineage>
</organism>
<dbReference type="PANTHER" id="PTHR30469:SF15">
    <property type="entry name" value="HLYD FAMILY OF SECRETION PROTEINS"/>
    <property type="match status" value="1"/>
</dbReference>
<dbReference type="Pfam" id="PF25973">
    <property type="entry name" value="BSH_CzcB"/>
    <property type="match status" value="1"/>
</dbReference>
<dbReference type="SUPFAM" id="SSF111369">
    <property type="entry name" value="HlyD-like secretion proteins"/>
    <property type="match status" value="1"/>
</dbReference>
<dbReference type="Gene3D" id="2.40.30.170">
    <property type="match status" value="1"/>
</dbReference>
<dbReference type="PROSITE" id="PS51257">
    <property type="entry name" value="PROKAR_LIPOPROTEIN"/>
    <property type="match status" value="1"/>
</dbReference>
<evidence type="ECO:0000259" key="6">
    <source>
        <dbReference type="Pfam" id="PF25973"/>
    </source>
</evidence>
<dbReference type="RefSeq" id="WP_155171223.1">
    <property type="nucleotide sequence ID" value="NZ_BAAAFL010000016.1"/>
</dbReference>
<feature type="domain" description="CusB-like beta-barrel" evidence="4">
    <location>
        <begin position="234"/>
        <end position="305"/>
    </location>
</feature>
<dbReference type="Gene3D" id="1.10.287.470">
    <property type="entry name" value="Helix hairpin bin"/>
    <property type="match status" value="1"/>
</dbReference>
<dbReference type="NCBIfam" id="TIGR01730">
    <property type="entry name" value="RND_mfp"/>
    <property type="match status" value="1"/>
</dbReference>
<dbReference type="Pfam" id="PF25893">
    <property type="entry name" value="HH_CzcB"/>
    <property type="match status" value="1"/>
</dbReference>
<evidence type="ECO:0000313" key="7">
    <source>
        <dbReference type="EMBL" id="MTI25189.1"/>
    </source>
</evidence>
<proteinExistence type="inferred from homology"/>
<dbReference type="Gene3D" id="2.40.420.20">
    <property type="match status" value="1"/>
</dbReference>
<accession>A0ABW9RPB4</accession>
<dbReference type="InterPro" id="IPR006143">
    <property type="entry name" value="RND_pump_MFP"/>
</dbReference>